<evidence type="ECO:0000313" key="2">
    <source>
        <dbReference type="EMBL" id="OGG55149.1"/>
    </source>
</evidence>
<comment type="caution">
    <text evidence="2">The sequence shown here is derived from an EMBL/GenBank/DDBJ whole genome shotgun (WGS) entry which is preliminary data.</text>
</comment>
<evidence type="ECO:0000313" key="3">
    <source>
        <dbReference type="Proteomes" id="UP000177659"/>
    </source>
</evidence>
<proteinExistence type="predicted"/>
<name>A0A1F6D144_9BACT</name>
<protein>
    <submittedName>
        <fullName evidence="2">Uncharacterized protein</fullName>
    </submittedName>
</protein>
<keyword evidence="1" id="KW-0812">Transmembrane</keyword>
<organism evidence="2 3">
    <name type="scientific">Candidatus Kaiserbacteria bacterium RIFCSPHIGHO2_02_FULL_49_11</name>
    <dbReference type="NCBI Taxonomy" id="1798489"/>
    <lineage>
        <taxon>Bacteria</taxon>
        <taxon>Candidatus Kaiseribacteriota</taxon>
    </lineage>
</organism>
<keyword evidence="1" id="KW-1133">Transmembrane helix</keyword>
<evidence type="ECO:0000256" key="1">
    <source>
        <dbReference type="SAM" id="Phobius"/>
    </source>
</evidence>
<gene>
    <name evidence="2" type="ORF">A3D62_02830</name>
</gene>
<sequence>MAISFSVFILSLTGIASLLSFSVWEKKRGTRLFVEVRAKLDSLVVRAVKICTERIESLDSPTLSRAYNALIHFLAIVILRVIKILEKKMIRVLNTIRGRRELVSQGSASEFLKEVSKHKNGLGHH</sequence>
<dbReference type="AlphaFoldDB" id="A0A1F6D144"/>
<reference evidence="2 3" key="1">
    <citation type="journal article" date="2016" name="Nat. Commun.">
        <title>Thousands of microbial genomes shed light on interconnected biogeochemical processes in an aquifer system.</title>
        <authorList>
            <person name="Anantharaman K."/>
            <person name="Brown C.T."/>
            <person name="Hug L.A."/>
            <person name="Sharon I."/>
            <person name="Castelle C.J."/>
            <person name="Probst A.J."/>
            <person name="Thomas B.C."/>
            <person name="Singh A."/>
            <person name="Wilkins M.J."/>
            <person name="Karaoz U."/>
            <person name="Brodie E.L."/>
            <person name="Williams K.H."/>
            <person name="Hubbard S.S."/>
            <person name="Banfield J.F."/>
        </authorList>
    </citation>
    <scope>NUCLEOTIDE SEQUENCE [LARGE SCALE GENOMIC DNA]</scope>
</reference>
<dbReference type="EMBL" id="MFLC01000014">
    <property type="protein sequence ID" value="OGG55149.1"/>
    <property type="molecule type" value="Genomic_DNA"/>
</dbReference>
<dbReference type="Proteomes" id="UP000177659">
    <property type="component" value="Unassembled WGS sequence"/>
</dbReference>
<feature type="transmembrane region" description="Helical" evidence="1">
    <location>
        <begin position="66"/>
        <end position="82"/>
    </location>
</feature>
<accession>A0A1F6D144</accession>
<keyword evidence="1" id="KW-0472">Membrane</keyword>